<evidence type="ECO:0000256" key="2">
    <source>
        <dbReference type="ARBA" id="ARBA00022475"/>
    </source>
</evidence>
<dbReference type="Pfam" id="PF10035">
    <property type="entry name" value="DUF2179"/>
    <property type="match status" value="1"/>
</dbReference>
<dbReference type="InterPro" id="IPR015867">
    <property type="entry name" value="N-reg_PII/ATP_PRibTrfase_C"/>
</dbReference>
<dbReference type="RefSeq" id="WP_022937505.1">
    <property type="nucleotide sequence ID" value="NZ_BAABZA010000001.1"/>
</dbReference>
<evidence type="ECO:0000313" key="8">
    <source>
        <dbReference type="EMBL" id="MDY5167634.1"/>
    </source>
</evidence>
<dbReference type="CDD" id="cd16380">
    <property type="entry name" value="YitT_C"/>
    <property type="match status" value="1"/>
</dbReference>
<name>A0A2V2FRU3_9FIRM</name>
<reference evidence="8" key="2">
    <citation type="submission" date="2022-03" db="EMBL/GenBank/DDBJ databases">
        <title>First case of bacteraemia caused by Dielma fastidiosa in a patient hospitalised with diverticulitis.</title>
        <authorList>
            <person name="Forman-Ankjaer B."/>
            <person name="Hvid-Jensen F."/>
            <person name="Kobel C.M."/>
            <person name="Greve T."/>
        </authorList>
    </citation>
    <scope>NUCLEOTIDE SEQUENCE</scope>
    <source>
        <strain evidence="8">AUH_DF_2021</strain>
    </source>
</reference>
<reference evidence="9 10" key="1">
    <citation type="submission" date="2018-05" db="EMBL/GenBank/DDBJ databases">
        <title>Genomic Encyclopedia of Type Strains, Phase IV (KMG-IV): sequencing the most valuable type-strain genomes for metagenomic binning, comparative biology and taxonomic classification.</title>
        <authorList>
            <person name="Goeker M."/>
        </authorList>
    </citation>
    <scope>NUCLEOTIDE SEQUENCE [LARGE SCALE GENOMIC DNA]</scope>
    <source>
        <strain evidence="9 10">JC118</strain>
    </source>
</reference>
<dbReference type="Proteomes" id="UP001276902">
    <property type="component" value="Unassembled WGS sequence"/>
</dbReference>
<comment type="subcellular location">
    <subcellularLocation>
        <location evidence="1">Cell membrane</location>
        <topology evidence="1">Multi-pass membrane protein</topology>
    </subcellularLocation>
</comment>
<dbReference type="PANTHER" id="PTHR33545">
    <property type="entry name" value="UPF0750 MEMBRANE PROTEIN YITT-RELATED"/>
    <property type="match status" value="1"/>
</dbReference>
<dbReference type="STRING" id="1034346.GCA_000313565_01189"/>
<dbReference type="PIRSF" id="PIRSF006483">
    <property type="entry name" value="Membrane_protein_YitT"/>
    <property type="match status" value="1"/>
</dbReference>
<feature type="domain" description="DUF2179" evidence="7">
    <location>
        <begin position="225"/>
        <end position="277"/>
    </location>
</feature>
<feature type="transmembrane region" description="Helical" evidence="6">
    <location>
        <begin position="155"/>
        <end position="174"/>
    </location>
</feature>
<evidence type="ECO:0000256" key="5">
    <source>
        <dbReference type="ARBA" id="ARBA00023136"/>
    </source>
</evidence>
<sequence length="287" mass="31970">MINKKTKKDLFTLICVIIGALIMAVNIKTFVRAGNLFPGGFTGLTVMIQRIADEYFNVSVSYSFINITLNAVPAIIGYKTIGKRFTIYSCLMILLTGIFVDFLPSTPLTYDPLLIAVFGGIFNGVGIAFALRGKASSGGTDFIAVYLSDKLHAPAWNYVLGLNAVMLVVAGLLFDWNQALYSIIFQFVSTQVVGALHVRYKKVTVHIITSKPDDLSEKLMIYTHHGITRFEGHGCYSNQPRTLLYTVISTEELKEVIRFVHLVDDKAFINVMKTNSLEGRFYQEPIN</sequence>
<feature type="transmembrane region" description="Helical" evidence="6">
    <location>
        <begin position="57"/>
        <end position="78"/>
    </location>
</feature>
<evidence type="ECO:0000256" key="3">
    <source>
        <dbReference type="ARBA" id="ARBA00022692"/>
    </source>
</evidence>
<organism evidence="9 10">
    <name type="scientific">Dielma fastidiosa</name>
    <dbReference type="NCBI Taxonomy" id="1034346"/>
    <lineage>
        <taxon>Bacteria</taxon>
        <taxon>Bacillati</taxon>
        <taxon>Bacillota</taxon>
        <taxon>Erysipelotrichia</taxon>
        <taxon>Erysipelotrichales</taxon>
        <taxon>Erysipelotrichaceae</taxon>
        <taxon>Dielma</taxon>
    </lineage>
</organism>
<dbReference type="InterPro" id="IPR019264">
    <property type="entry name" value="DUF2179"/>
</dbReference>
<evidence type="ECO:0000259" key="7">
    <source>
        <dbReference type="Pfam" id="PF10035"/>
    </source>
</evidence>
<dbReference type="AlphaFoldDB" id="A0A2V2FRU3"/>
<accession>A0A2V2FRU3</accession>
<keyword evidence="4 6" id="KW-1133">Transmembrane helix</keyword>
<dbReference type="PANTHER" id="PTHR33545:SF5">
    <property type="entry name" value="UPF0750 MEMBRANE PROTEIN YITT"/>
    <property type="match status" value="1"/>
</dbReference>
<dbReference type="InterPro" id="IPR051461">
    <property type="entry name" value="UPF0750_membrane"/>
</dbReference>
<dbReference type="Pfam" id="PF02588">
    <property type="entry name" value="YitT_membrane"/>
    <property type="match status" value="1"/>
</dbReference>
<dbReference type="EMBL" id="JALDAW010000011">
    <property type="protein sequence ID" value="MDY5167634.1"/>
    <property type="molecule type" value="Genomic_DNA"/>
</dbReference>
<gene>
    <name evidence="9" type="ORF">DES51_106135</name>
    <name evidence="8" type="ORF">MQE39_05790</name>
</gene>
<dbReference type="InterPro" id="IPR003740">
    <property type="entry name" value="YitT"/>
</dbReference>
<evidence type="ECO:0000256" key="6">
    <source>
        <dbReference type="SAM" id="Phobius"/>
    </source>
</evidence>
<keyword evidence="10" id="KW-1185">Reference proteome</keyword>
<dbReference type="GO" id="GO:0005886">
    <property type="term" value="C:plasma membrane"/>
    <property type="evidence" value="ECO:0007669"/>
    <property type="project" value="UniProtKB-SubCell"/>
</dbReference>
<feature type="transmembrane region" description="Helical" evidence="6">
    <location>
        <begin position="180"/>
        <end position="198"/>
    </location>
</feature>
<evidence type="ECO:0000313" key="9">
    <source>
        <dbReference type="EMBL" id="PXX79016.1"/>
    </source>
</evidence>
<feature type="transmembrane region" description="Helical" evidence="6">
    <location>
        <begin position="85"/>
        <end position="104"/>
    </location>
</feature>
<keyword evidence="5 6" id="KW-0472">Membrane</keyword>
<keyword evidence="2" id="KW-1003">Cell membrane</keyword>
<dbReference type="Gene3D" id="3.30.70.120">
    <property type="match status" value="1"/>
</dbReference>
<proteinExistence type="predicted"/>
<dbReference type="OrthoDB" id="9779786at2"/>
<evidence type="ECO:0000313" key="10">
    <source>
        <dbReference type="Proteomes" id="UP000247612"/>
    </source>
</evidence>
<evidence type="ECO:0000256" key="4">
    <source>
        <dbReference type="ARBA" id="ARBA00022989"/>
    </source>
</evidence>
<comment type="caution">
    <text evidence="9">The sequence shown here is derived from an EMBL/GenBank/DDBJ whole genome shotgun (WGS) entry which is preliminary data.</text>
</comment>
<dbReference type="Proteomes" id="UP000247612">
    <property type="component" value="Unassembled WGS sequence"/>
</dbReference>
<keyword evidence="3 6" id="KW-0812">Transmembrane</keyword>
<dbReference type="EMBL" id="QJKH01000006">
    <property type="protein sequence ID" value="PXX79016.1"/>
    <property type="molecule type" value="Genomic_DNA"/>
</dbReference>
<evidence type="ECO:0000256" key="1">
    <source>
        <dbReference type="ARBA" id="ARBA00004651"/>
    </source>
</evidence>
<protein>
    <submittedName>
        <fullName evidence="9">Uncharacterized membrane-anchored protein YitT (DUF2179 family)</fullName>
    </submittedName>
    <submittedName>
        <fullName evidence="8">YitT family protein</fullName>
    </submittedName>
</protein>
<feature type="transmembrane region" description="Helical" evidence="6">
    <location>
        <begin position="110"/>
        <end position="131"/>
    </location>
</feature>
<dbReference type="GeneID" id="94439632"/>